<organism evidence="3 4">
    <name type="scientific">Agrobacterium tumefaciens</name>
    <dbReference type="NCBI Taxonomy" id="358"/>
    <lineage>
        <taxon>Bacteria</taxon>
        <taxon>Pseudomonadati</taxon>
        <taxon>Pseudomonadota</taxon>
        <taxon>Alphaproteobacteria</taxon>
        <taxon>Hyphomicrobiales</taxon>
        <taxon>Rhizobiaceae</taxon>
        <taxon>Rhizobium/Agrobacterium group</taxon>
        <taxon>Agrobacterium</taxon>
        <taxon>Agrobacterium tumefaciens complex</taxon>
    </lineage>
</organism>
<dbReference type="PANTHER" id="PTHR33606">
    <property type="entry name" value="PROTEIN YCII"/>
    <property type="match status" value="1"/>
</dbReference>
<protein>
    <recommendedName>
        <fullName evidence="2">YCII-related domain-containing protein</fullName>
    </recommendedName>
</protein>
<feature type="domain" description="YCII-related" evidence="2">
    <location>
        <begin position="4"/>
        <end position="86"/>
    </location>
</feature>
<sequence length="102" mass="11742">MKHYILFLEFSETYEKRRPEFRDEHLTKAWAASDRGELLLAGALTDPLDTGVILFKGDSDEVVKKFVENDPYINNGLVRSWRIREWATVVGEDASSIVRPSK</sequence>
<dbReference type="NCBIfam" id="NF009508">
    <property type="entry name" value="PRK12866.1"/>
    <property type="match status" value="1"/>
</dbReference>
<comment type="caution">
    <text evidence="3">The sequence shown here is derived from an EMBL/GenBank/DDBJ whole genome shotgun (WGS) entry which is preliminary data.</text>
</comment>
<dbReference type="EMBL" id="LXPS01000007">
    <property type="protein sequence ID" value="OAE48289.1"/>
    <property type="molecule type" value="Genomic_DNA"/>
</dbReference>
<dbReference type="SUPFAM" id="SSF54909">
    <property type="entry name" value="Dimeric alpha+beta barrel"/>
    <property type="match status" value="1"/>
</dbReference>
<dbReference type="Gene3D" id="3.30.70.1060">
    <property type="entry name" value="Dimeric alpha+beta barrel"/>
    <property type="match status" value="1"/>
</dbReference>
<name>A0A176XFI1_AGRTU</name>
<comment type="similarity">
    <text evidence="1">Belongs to the YciI family.</text>
</comment>
<dbReference type="PANTHER" id="PTHR33606:SF3">
    <property type="entry name" value="PROTEIN YCII"/>
    <property type="match status" value="1"/>
</dbReference>
<dbReference type="RefSeq" id="WP_045535549.1">
    <property type="nucleotide sequence ID" value="NZ_JBJDNA010000003.1"/>
</dbReference>
<dbReference type="Proteomes" id="UP000077098">
    <property type="component" value="Unassembled WGS sequence"/>
</dbReference>
<dbReference type="Pfam" id="PF03795">
    <property type="entry name" value="YCII"/>
    <property type="match status" value="1"/>
</dbReference>
<evidence type="ECO:0000313" key="4">
    <source>
        <dbReference type="Proteomes" id="UP000077098"/>
    </source>
</evidence>
<dbReference type="InterPro" id="IPR005545">
    <property type="entry name" value="YCII"/>
</dbReference>
<dbReference type="InterPro" id="IPR051807">
    <property type="entry name" value="Sec-metab_biosynth-assoc"/>
</dbReference>
<accession>A0A176XFI1</accession>
<dbReference type="AlphaFoldDB" id="A0A176XFI1"/>
<evidence type="ECO:0000256" key="1">
    <source>
        <dbReference type="ARBA" id="ARBA00007689"/>
    </source>
</evidence>
<dbReference type="InterPro" id="IPR011008">
    <property type="entry name" value="Dimeric_a/b-barrel"/>
</dbReference>
<proteinExistence type="inferred from homology"/>
<evidence type="ECO:0000313" key="3">
    <source>
        <dbReference type="EMBL" id="OAE48289.1"/>
    </source>
</evidence>
<evidence type="ECO:0000259" key="2">
    <source>
        <dbReference type="Pfam" id="PF03795"/>
    </source>
</evidence>
<reference evidence="3 4" key="1">
    <citation type="submission" date="2016-05" db="EMBL/GenBank/DDBJ databases">
        <authorList>
            <person name="Lavstsen T."/>
            <person name="Jespersen J.S."/>
        </authorList>
    </citation>
    <scope>NUCLEOTIDE SEQUENCE [LARGE SCALE GENOMIC DNA]</scope>
    <source>
        <strain evidence="3 4">KCJ1736</strain>
    </source>
</reference>
<gene>
    <name evidence="3" type="ORF">A7J57_22905</name>
</gene>